<proteinExistence type="predicted"/>
<keyword evidence="1" id="KW-0472">Membrane</keyword>
<accession>A0A6J7WJG6</accession>
<dbReference type="EMBL" id="LR798253">
    <property type="protein sequence ID" value="CAB5217907.1"/>
    <property type="molecule type" value="Genomic_DNA"/>
</dbReference>
<evidence type="ECO:0000313" key="2">
    <source>
        <dbReference type="EMBL" id="CAB5217907.1"/>
    </source>
</evidence>
<keyword evidence="1" id="KW-0812">Transmembrane</keyword>
<keyword evidence="1" id="KW-1133">Transmembrane helix</keyword>
<gene>
    <name evidence="2" type="ORF">UFOVP205_36</name>
</gene>
<sequence>MIATVFALLIGAIIGVGTLVLIAVILAHLQDLD</sequence>
<organism evidence="2">
    <name type="scientific">uncultured Caudovirales phage</name>
    <dbReference type="NCBI Taxonomy" id="2100421"/>
    <lineage>
        <taxon>Viruses</taxon>
        <taxon>Duplodnaviria</taxon>
        <taxon>Heunggongvirae</taxon>
        <taxon>Uroviricota</taxon>
        <taxon>Caudoviricetes</taxon>
        <taxon>Peduoviridae</taxon>
        <taxon>Maltschvirus</taxon>
        <taxon>Maltschvirus maltsch</taxon>
    </lineage>
</organism>
<feature type="transmembrane region" description="Helical" evidence="1">
    <location>
        <begin position="6"/>
        <end position="29"/>
    </location>
</feature>
<protein>
    <submittedName>
        <fullName evidence="2">Uncharacterized protein</fullName>
    </submittedName>
</protein>
<reference evidence="2" key="1">
    <citation type="submission" date="2020-05" db="EMBL/GenBank/DDBJ databases">
        <authorList>
            <person name="Chiriac C."/>
            <person name="Salcher M."/>
            <person name="Ghai R."/>
            <person name="Kavagutti S V."/>
        </authorList>
    </citation>
    <scope>NUCLEOTIDE SEQUENCE</scope>
</reference>
<name>A0A6J7WJG6_9CAUD</name>
<evidence type="ECO:0000256" key="1">
    <source>
        <dbReference type="SAM" id="Phobius"/>
    </source>
</evidence>